<proteinExistence type="predicted"/>
<organism evidence="1">
    <name type="scientific">marine sediment metagenome</name>
    <dbReference type="NCBI Taxonomy" id="412755"/>
    <lineage>
        <taxon>unclassified sequences</taxon>
        <taxon>metagenomes</taxon>
        <taxon>ecological metagenomes</taxon>
    </lineage>
</organism>
<protein>
    <recommendedName>
        <fullName evidence="2">Deacetylase sirtuin-type domain-containing protein</fullName>
    </recommendedName>
</protein>
<gene>
    <name evidence="1" type="ORF">S06H3_35772</name>
</gene>
<evidence type="ECO:0000313" key="1">
    <source>
        <dbReference type="EMBL" id="GAI25602.1"/>
    </source>
</evidence>
<name>X1M1Z4_9ZZZZ</name>
<comment type="caution">
    <text evidence="1">The sequence shown here is derived from an EMBL/GenBank/DDBJ whole genome shotgun (WGS) entry which is preliminary data.</text>
</comment>
<evidence type="ECO:0008006" key="2">
    <source>
        <dbReference type="Google" id="ProtNLM"/>
    </source>
</evidence>
<dbReference type="AlphaFoldDB" id="X1M1Z4"/>
<dbReference type="EMBL" id="BARV01021607">
    <property type="protein sequence ID" value="GAI25602.1"/>
    <property type="molecule type" value="Genomic_DNA"/>
</dbReference>
<reference evidence="1" key="1">
    <citation type="journal article" date="2014" name="Front. Microbiol.">
        <title>High frequency of phylogenetically diverse reductive dehalogenase-homologous genes in deep subseafloor sedimentary metagenomes.</title>
        <authorList>
            <person name="Kawai M."/>
            <person name="Futagami T."/>
            <person name="Toyoda A."/>
            <person name="Takaki Y."/>
            <person name="Nishi S."/>
            <person name="Hori S."/>
            <person name="Arai W."/>
            <person name="Tsubouchi T."/>
            <person name="Morono Y."/>
            <person name="Uchiyama I."/>
            <person name="Ito T."/>
            <person name="Fujiyama A."/>
            <person name="Inagaki F."/>
            <person name="Takami H."/>
        </authorList>
    </citation>
    <scope>NUCLEOTIDE SEQUENCE</scope>
    <source>
        <strain evidence="1">Expedition CK06-06</strain>
    </source>
</reference>
<accession>X1M1Z4</accession>
<sequence length="43" mass="4815">MKMEISIQDEINQIETRKPHVVILGAGASRAALPNGDKYSRIY</sequence>